<organism evidence="12 13">
    <name type="scientific">Pelagicoccus enzymogenes</name>
    <dbReference type="NCBI Taxonomy" id="2773457"/>
    <lineage>
        <taxon>Bacteria</taxon>
        <taxon>Pseudomonadati</taxon>
        <taxon>Verrucomicrobiota</taxon>
        <taxon>Opitutia</taxon>
        <taxon>Puniceicoccales</taxon>
        <taxon>Pelagicoccaceae</taxon>
        <taxon>Pelagicoccus</taxon>
    </lineage>
</organism>
<dbReference type="RefSeq" id="WP_191617225.1">
    <property type="nucleotide sequence ID" value="NZ_JACYFG010000032.1"/>
</dbReference>
<feature type="domain" description="External alternative NADH-ubiquinone oxidoreductase-like C-terminal" evidence="11">
    <location>
        <begin position="355"/>
        <end position="408"/>
    </location>
</feature>
<keyword evidence="4" id="KW-0274">FAD</keyword>
<keyword evidence="5" id="KW-0809">Transit peptide</keyword>
<name>A0A927F7X1_9BACT</name>
<dbReference type="PANTHER" id="PTHR43706">
    <property type="entry name" value="NADH DEHYDROGENASE"/>
    <property type="match status" value="1"/>
</dbReference>
<evidence type="ECO:0000256" key="7">
    <source>
        <dbReference type="ARBA" id="ARBA00023027"/>
    </source>
</evidence>
<comment type="catalytic activity">
    <reaction evidence="8">
        <text>a quinone + NADH + H(+) = a quinol + NAD(+)</text>
        <dbReference type="Rhea" id="RHEA:46160"/>
        <dbReference type="ChEBI" id="CHEBI:15378"/>
        <dbReference type="ChEBI" id="CHEBI:24646"/>
        <dbReference type="ChEBI" id="CHEBI:57540"/>
        <dbReference type="ChEBI" id="CHEBI:57945"/>
        <dbReference type="ChEBI" id="CHEBI:132124"/>
        <dbReference type="EC" id="1.6.5.9"/>
    </reaction>
</comment>
<dbReference type="InterPro" id="IPR036188">
    <property type="entry name" value="FAD/NAD-bd_sf"/>
</dbReference>
<evidence type="ECO:0000256" key="3">
    <source>
        <dbReference type="ARBA" id="ARBA00022630"/>
    </source>
</evidence>
<evidence type="ECO:0000256" key="4">
    <source>
        <dbReference type="ARBA" id="ARBA00022827"/>
    </source>
</evidence>
<dbReference type="InterPro" id="IPR045024">
    <property type="entry name" value="NDH-2"/>
</dbReference>
<dbReference type="SUPFAM" id="SSF51905">
    <property type="entry name" value="FAD/NAD(P)-binding domain"/>
    <property type="match status" value="2"/>
</dbReference>
<evidence type="ECO:0000256" key="8">
    <source>
        <dbReference type="ARBA" id="ARBA00047599"/>
    </source>
</evidence>
<evidence type="ECO:0000256" key="1">
    <source>
        <dbReference type="ARBA" id="ARBA00005272"/>
    </source>
</evidence>
<dbReference type="PRINTS" id="PR00411">
    <property type="entry name" value="PNDRDTASEI"/>
</dbReference>
<gene>
    <name evidence="12" type="ORF">IEN85_11450</name>
</gene>
<evidence type="ECO:0000256" key="5">
    <source>
        <dbReference type="ARBA" id="ARBA00022946"/>
    </source>
</evidence>
<dbReference type="Proteomes" id="UP000622317">
    <property type="component" value="Unassembled WGS sequence"/>
</dbReference>
<dbReference type="EC" id="1.6.5.9" evidence="2"/>
<evidence type="ECO:0000259" key="11">
    <source>
        <dbReference type="Pfam" id="PF22366"/>
    </source>
</evidence>
<feature type="domain" description="FAD/NAD(P)-binding" evidence="10">
    <location>
        <begin position="7"/>
        <end position="324"/>
    </location>
</feature>
<dbReference type="Pfam" id="PF07992">
    <property type="entry name" value="Pyr_redox_2"/>
    <property type="match status" value="1"/>
</dbReference>
<dbReference type="InterPro" id="IPR023753">
    <property type="entry name" value="FAD/NAD-binding_dom"/>
</dbReference>
<evidence type="ECO:0000256" key="2">
    <source>
        <dbReference type="ARBA" id="ARBA00012637"/>
    </source>
</evidence>
<evidence type="ECO:0000313" key="13">
    <source>
        <dbReference type="Proteomes" id="UP000622317"/>
    </source>
</evidence>
<reference evidence="12" key="1">
    <citation type="submission" date="2020-09" db="EMBL/GenBank/DDBJ databases">
        <title>Pelagicoccus enzymogenes sp. nov. with an EPS production, isolated from marine sediment.</title>
        <authorList>
            <person name="Feng X."/>
        </authorList>
    </citation>
    <scope>NUCLEOTIDE SEQUENCE</scope>
    <source>
        <strain evidence="12">NFK12</strain>
    </source>
</reference>
<protein>
    <recommendedName>
        <fullName evidence="2">NADH:ubiquinone reductase (non-electrogenic)</fullName>
        <ecNumber evidence="2">1.6.5.9</ecNumber>
    </recommendedName>
</protein>
<feature type="transmembrane region" description="Helical" evidence="9">
    <location>
        <begin position="375"/>
        <end position="395"/>
    </location>
</feature>
<keyword evidence="9" id="KW-0812">Transmembrane</keyword>
<keyword evidence="9" id="KW-1133">Transmembrane helix</keyword>
<dbReference type="PRINTS" id="PR00368">
    <property type="entry name" value="FADPNR"/>
</dbReference>
<evidence type="ECO:0000256" key="6">
    <source>
        <dbReference type="ARBA" id="ARBA00023002"/>
    </source>
</evidence>
<keyword evidence="7" id="KW-0520">NAD</keyword>
<dbReference type="InterPro" id="IPR054585">
    <property type="entry name" value="NDH2-like_C"/>
</dbReference>
<keyword evidence="3" id="KW-0285">Flavoprotein</keyword>
<proteinExistence type="inferred from homology"/>
<comment type="caution">
    <text evidence="12">The sequence shown here is derived from an EMBL/GenBank/DDBJ whole genome shotgun (WGS) entry which is preliminary data.</text>
</comment>
<keyword evidence="6" id="KW-0560">Oxidoreductase</keyword>
<keyword evidence="9" id="KW-0472">Membrane</keyword>
<dbReference type="GO" id="GO:0050136">
    <property type="term" value="F:NADH dehydrogenase (quinone) (non-electrogenic) activity"/>
    <property type="evidence" value="ECO:0007669"/>
    <property type="project" value="UniProtKB-EC"/>
</dbReference>
<keyword evidence="13" id="KW-1185">Reference proteome</keyword>
<evidence type="ECO:0000256" key="9">
    <source>
        <dbReference type="SAM" id="Phobius"/>
    </source>
</evidence>
<dbReference type="AlphaFoldDB" id="A0A927F7X1"/>
<dbReference type="PANTHER" id="PTHR43706:SF47">
    <property type="entry name" value="EXTERNAL NADH-UBIQUINONE OXIDOREDUCTASE 1, MITOCHONDRIAL-RELATED"/>
    <property type="match status" value="1"/>
</dbReference>
<dbReference type="Pfam" id="PF22366">
    <property type="entry name" value="NDH2_C"/>
    <property type="match status" value="1"/>
</dbReference>
<accession>A0A927F7X1</accession>
<comment type="similarity">
    <text evidence="1">Belongs to the NADH dehydrogenase family.</text>
</comment>
<sequence length="438" mass="48568">MNTEKKRILVLGGGFGGLAFAKSIDPSLAEVTLVDKQNHHLFQPLLYQVATAGLAAPDIAEPLRTLFSEQEHVQVLMDEVVAIDLEREWVTTPHQSLSYDYLVIALGGQTNYFGNEKWEKHASGLKTLADAHRIRNEVLGAFEMAENLSGDSEERRRLMTTVVIGGGPTGVEMAGTLAELAHRCFRRDFRKIDPKQSRVVLVDAADRVLPMYSEKLSRKAKKQLEELGVEVLTGKKVNDIKSRRVILDDQVIEAENIIWTAGVAANPLTEKLDTPKAKGGRLKVEPDCSLPRFRNAFAVGDIASLEDAKGVPVPGVAPAAIQMAKHVANVIDKEIREGLVVGDERARSPFIYRDKGAMATIGRSRAVASIAGREFSGFFAWFAWLAIHLITLVGMRNRLSVFMKWIYKYVNNKPGARIAWRPSPSKAKPRKKKQEALR</sequence>
<evidence type="ECO:0000313" key="12">
    <source>
        <dbReference type="EMBL" id="MBD5780107.1"/>
    </source>
</evidence>
<evidence type="ECO:0000259" key="10">
    <source>
        <dbReference type="Pfam" id="PF07992"/>
    </source>
</evidence>
<dbReference type="EMBL" id="JACYFG010000032">
    <property type="protein sequence ID" value="MBD5780107.1"/>
    <property type="molecule type" value="Genomic_DNA"/>
</dbReference>
<dbReference type="Gene3D" id="3.50.50.100">
    <property type="match status" value="1"/>
</dbReference>